<evidence type="ECO:0000256" key="1">
    <source>
        <dbReference type="SAM" id="MobiDB-lite"/>
    </source>
</evidence>
<gene>
    <name evidence="2" type="ORF">AVDCRST_MAG35-1146</name>
</gene>
<keyword evidence="2" id="KW-0969">Cilium</keyword>
<organism evidence="2">
    <name type="scientific">uncultured Quadrisphaera sp</name>
    <dbReference type="NCBI Taxonomy" id="904978"/>
    <lineage>
        <taxon>Bacteria</taxon>
        <taxon>Bacillati</taxon>
        <taxon>Actinomycetota</taxon>
        <taxon>Actinomycetes</taxon>
        <taxon>Kineosporiales</taxon>
        <taxon>Kineosporiaceae</taxon>
        <taxon>Quadrisphaera</taxon>
        <taxon>environmental samples</taxon>
    </lineage>
</organism>
<feature type="region of interest" description="Disordered" evidence="1">
    <location>
        <begin position="1"/>
        <end position="113"/>
    </location>
</feature>
<evidence type="ECO:0000313" key="2">
    <source>
        <dbReference type="EMBL" id="CAA9405753.1"/>
    </source>
</evidence>
<keyword evidence="2" id="KW-0966">Cell projection</keyword>
<accession>A0A6J4P7R1</accession>
<dbReference type="EMBL" id="CADCUY010000234">
    <property type="protein sequence ID" value="CAA9405753.1"/>
    <property type="molecule type" value="Genomic_DNA"/>
</dbReference>
<feature type="non-terminal residue" evidence="2">
    <location>
        <position position="1"/>
    </location>
</feature>
<name>A0A6J4P7R1_9ACTN</name>
<dbReference type="AlphaFoldDB" id="A0A6J4P7R1"/>
<reference evidence="2" key="1">
    <citation type="submission" date="2020-02" db="EMBL/GenBank/DDBJ databases">
        <authorList>
            <person name="Meier V. D."/>
        </authorList>
    </citation>
    <scope>NUCLEOTIDE SEQUENCE</scope>
    <source>
        <strain evidence="2">AVDCRST_MAG35</strain>
    </source>
</reference>
<keyword evidence="2" id="KW-0282">Flagellum</keyword>
<feature type="compositionally biased region" description="Basic residues" evidence="1">
    <location>
        <begin position="1"/>
        <end position="31"/>
    </location>
</feature>
<sequence>VRLRQRHGAGLRPRRAGRATARHRRQHRQHQHPALPRLPGRLRGRAALRGLLGQRPGGHHGLPVGGPHPRGRQQRQPRRRDPHQRRHPAALPAHHPGDERQAAGHLVGAEDEL</sequence>
<proteinExistence type="predicted"/>
<feature type="compositionally biased region" description="Gly residues" evidence="1">
    <location>
        <begin position="55"/>
        <end position="64"/>
    </location>
</feature>
<feature type="compositionally biased region" description="Basic residues" evidence="1">
    <location>
        <begin position="69"/>
        <end position="88"/>
    </location>
</feature>
<feature type="non-terminal residue" evidence="2">
    <location>
        <position position="113"/>
    </location>
</feature>
<protein>
    <submittedName>
        <fullName evidence="2">Flagellar basal-body rod protein FlgB</fullName>
    </submittedName>
</protein>